<accession>A0A4V1F5G1</accession>
<dbReference type="InterPro" id="IPR056906">
    <property type="entry name" value="ORF2/G2P_dom"/>
</dbReference>
<feature type="domain" description="Replication-associated protein ORF2/G2P" evidence="1">
    <location>
        <begin position="69"/>
        <end position="183"/>
    </location>
</feature>
<evidence type="ECO:0000313" key="2">
    <source>
        <dbReference type="EMBL" id="QCQ84943.1"/>
    </source>
</evidence>
<reference evidence="2" key="1">
    <citation type="submission" date="2018-12" db="EMBL/GenBank/DDBJ databases">
        <title>Singled stranded DNA viruses identified in blackflies (Austrosimulium ungulatum) sampled in New Zealand.</title>
        <authorList>
            <person name="Kraberger S."/>
            <person name="Fontenele R.S."/>
            <person name="Schmidlin K."/>
            <person name="Walters M."/>
            <person name="Varsani A."/>
        </authorList>
    </citation>
    <scope>NUCLEOTIDE SEQUENCE [LARGE SCALE GENOMIC DNA]</scope>
    <source>
        <strain evidence="2">129</strain>
    </source>
</reference>
<proteinExistence type="predicted"/>
<dbReference type="Proteomes" id="UP000325328">
    <property type="component" value="Segment"/>
</dbReference>
<dbReference type="EMBL" id="MK249194">
    <property type="protein sequence ID" value="QCQ84943.1"/>
    <property type="molecule type" value="Genomic_DNA"/>
</dbReference>
<protein>
    <submittedName>
        <fullName evidence="2">Replication initiator protein</fullName>
    </submittedName>
</protein>
<organism evidence="2">
    <name type="scientific">Blackfly microvirus SF02</name>
    <dbReference type="NCBI Taxonomy" id="2576452"/>
    <lineage>
        <taxon>Viruses</taxon>
        <taxon>Monodnaviria</taxon>
        <taxon>Sangervirae</taxon>
        <taxon>Phixviricota</taxon>
        <taxon>Malgrandaviricetes</taxon>
        <taxon>Petitvirales</taxon>
        <taxon>Microviridae</taxon>
        <taxon>Microvirus</taxon>
    </lineage>
</organism>
<dbReference type="Pfam" id="PF23343">
    <property type="entry name" value="REP_ORF2-G2P"/>
    <property type="match status" value="1"/>
</dbReference>
<sequence>MRAWYPKQTLSNGDPNPEKKLVFRKDKSETGIPLKIPCGKCQGCLLERSRQWAMRCMHEKKMHLDKGSSFLTLTYDDQHLPKDYGLDKEELRLFMHRLRKARYPGVRFFACGEYGETLQRPHYHLLLFNVSFPDMVRNRDQREGQYAIHTSKELAKLWPFGQNFIGEVTFDSCAYVARYIAKKLKSRDLVLADGRTITRDPEFTLMSLRPGLGTAYYEKYGHEIHTHDSVVMRGHEVSPPRFYDDKLRKSDPARYEEIKKLRRRRIMKLSKSDNTQARLRVREIVSLAKLSQKGKRQ</sequence>
<evidence type="ECO:0000259" key="1">
    <source>
        <dbReference type="Pfam" id="PF23343"/>
    </source>
</evidence>
<name>A0A4V1F5G1_9VIRU</name>